<evidence type="ECO:0000259" key="9">
    <source>
        <dbReference type="PROSITE" id="PS51755"/>
    </source>
</evidence>
<dbReference type="CDD" id="cd00383">
    <property type="entry name" value="trans_reg_C"/>
    <property type="match status" value="1"/>
</dbReference>
<keyword evidence="1 6" id="KW-0597">Phosphoprotein</keyword>
<dbReference type="GO" id="GO:0005829">
    <property type="term" value="C:cytosol"/>
    <property type="evidence" value="ECO:0007669"/>
    <property type="project" value="TreeGrafter"/>
</dbReference>
<dbReference type="PROSITE" id="PS51755">
    <property type="entry name" value="OMPR_PHOB"/>
    <property type="match status" value="1"/>
</dbReference>
<accession>A0A2J6WE10</accession>
<dbReference type="InterPro" id="IPR039420">
    <property type="entry name" value="WalR-like"/>
</dbReference>
<dbReference type="Gene3D" id="3.40.50.2300">
    <property type="match status" value="1"/>
</dbReference>
<evidence type="ECO:0000256" key="1">
    <source>
        <dbReference type="ARBA" id="ARBA00022553"/>
    </source>
</evidence>
<feature type="domain" description="Response regulatory" evidence="8">
    <location>
        <begin position="3"/>
        <end position="119"/>
    </location>
</feature>
<sequence>MKRIAIIDDEKDIVDLASFYVEREGFKVDKYYTGDSFLNAIGSKKYDCIVLDLMLPNVDGLTILKTLKSREDTKDIPVIILTAKNSEGDMVLGLEMGANDYIPKPFSPRVLAAKVKAFVREGKKTVIQAGDITLDVANYLVYCKDKPVKLTPTEFRLLKILIEGKGKVFTREELLNEAFLHTVSPTERAVDVHIKSIRDKLHDCGKYIATVRGVGYKFQLEE</sequence>
<dbReference type="PANTHER" id="PTHR48111:SF21">
    <property type="entry name" value="DNA-BINDING DUAL MASTER TRANSCRIPTIONAL REGULATOR RPAA"/>
    <property type="match status" value="1"/>
</dbReference>
<evidence type="ECO:0000259" key="8">
    <source>
        <dbReference type="PROSITE" id="PS50110"/>
    </source>
</evidence>
<dbReference type="GO" id="GO:0032993">
    <property type="term" value="C:protein-DNA complex"/>
    <property type="evidence" value="ECO:0007669"/>
    <property type="project" value="TreeGrafter"/>
</dbReference>
<evidence type="ECO:0000256" key="6">
    <source>
        <dbReference type="PROSITE-ProRule" id="PRU00169"/>
    </source>
</evidence>
<feature type="DNA-binding region" description="OmpR/PhoB-type" evidence="7">
    <location>
        <begin position="124"/>
        <end position="220"/>
    </location>
</feature>
<name>A0A2J6WE10_9BACT</name>
<dbReference type="Proteomes" id="UP000237040">
    <property type="component" value="Unassembled WGS sequence"/>
</dbReference>
<dbReference type="Pfam" id="PF00072">
    <property type="entry name" value="Response_reg"/>
    <property type="match status" value="1"/>
</dbReference>
<organism evidence="10 11">
    <name type="scientific">Caldisericum exile</name>
    <dbReference type="NCBI Taxonomy" id="693075"/>
    <lineage>
        <taxon>Bacteria</taxon>
        <taxon>Pseudomonadati</taxon>
        <taxon>Caldisericota/Cryosericota group</taxon>
        <taxon>Caldisericota</taxon>
        <taxon>Caldisericia</taxon>
        <taxon>Caldisericales</taxon>
        <taxon>Caldisericaceae</taxon>
        <taxon>Caldisericum</taxon>
    </lineage>
</organism>
<dbReference type="Gene3D" id="1.10.10.10">
    <property type="entry name" value="Winged helix-like DNA-binding domain superfamily/Winged helix DNA-binding domain"/>
    <property type="match status" value="1"/>
</dbReference>
<keyword evidence="2" id="KW-0902">Two-component regulatory system</keyword>
<dbReference type="InterPro" id="IPR036388">
    <property type="entry name" value="WH-like_DNA-bd_sf"/>
</dbReference>
<evidence type="ECO:0000313" key="10">
    <source>
        <dbReference type="EMBL" id="PMP67142.1"/>
    </source>
</evidence>
<dbReference type="SMART" id="SM00862">
    <property type="entry name" value="Trans_reg_C"/>
    <property type="match status" value="1"/>
</dbReference>
<dbReference type="InterPro" id="IPR001789">
    <property type="entry name" value="Sig_transdc_resp-reg_receiver"/>
</dbReference>
<protein>
    <submittedName>
        <fullName evidence="10">DNA-binding response regulator</fullName>
    </submittedName>
</protein>
<evidence type="ECO:0000256" key="3">
    <source>
        <dbReference type="ARBA" id="ARBA00023015"/>
    </source>
</evidence>
<dbReference type="EMBL" id="PNIL01000055">
    <property type="protein sequence ID" value="PMP67142.1"/>
    <property type="molecule type" value="Genomic_DNA"/>
</dbReference>
<reference evidence="10 11" key="1">
    <citation type="submission" date="2018-01" db="EMBL/GenBank/DDBJ databases">
        <title>Metagenomic assembled genomes from two thermal pools in the Uzon Caldera, Kamchatka, Russia.</title>
        <authorList>
            <person name="Wilkins L."/>
            <person name="Ettinger C."/>
        </authorList>
    </citation>
    <scope>NUCLEOTIDE SEQUENCE [LARGE SCALE GENOMIC DNA]</scope>
    <source>
        <strain evidence="10">ZAV-07</strain>
    </source>
</reference>
<evidence type="ECO:0000313" key="11">
    <source>
        <dbReference type="Proteomes" id="UP000237040"/>
    </source>
</evidence>
<dbReference type="PANTHER" id="PTHR48111">
    <property type="entry name" value="REGULATOR OF RPOS"/>
    <property type="match status" value="1"/>
</dbReference>
<feature type="domain" description="OmpR/PhoB-type" evidence="9">
    <location>
        <begin position="124"/>
        <end position="220"/>
    </location>
</feature>
<keyword evidence="3" id="KW-0805">Transcription regulation</keyword>
<comment type="caution">
    <text evidence="10">The sequence shown here is derived from an EMBL/GenBank/DDBJ whole genome shotgun (WGS) entry which is preliminary data.</text>
</comment>
<dbReference type="PROSITE" id="PS50110">
    <property type="entry name" value="RESPONSE_REGULATORY"/>
    <property type="match status" value="1"/>
</dbReference>
<gene>
    <name evidence="10" type="ORF">C0189_03670</name>
</gene>
<dbReference type="AlphaFoldDB" id="A0A2J6WE10"/>
<feature type="modified residue" description="4-aspartylphosphate" evidence="6">
    <location>
        <position position="52"/>
    </location>
</feature>
<evidence type="ECO:0000256" key="4">
    <source>
        <dbReference type="ARBA" id="ARBA00023125"/>
    </source>
</evidence>
<dbReference type="RefSeq" id="WP_424586622.1">
    <property type="nucleotide sequence ID" value="NZ_JBNAUB010000006.1"/>
</dbReference>
<dbReference type="GO" id="GO:0000976">
    <property type="term" value="F:transcription cis-regulatory region binding"/>
    <property type="evidence" value="ECO:0007669"/>
    <property type="project" value="TreeGrafter"/>
</dbReference>
<proteinExistence type="predicted"/>
<dbReference type="GO" id="GO:0006355">
    <property type="term" value="P:regulation of DNA-templated transcription"/>
    <property type="evidence" value="ECO:0007669"/>
    <property type="project" value="InterPro"/>
</dbReference>
<dbReference type="Pfam" id="PF00486">
    <property type="entry name" value="Trans_reg_C"/>
    <property type="match status" value="1"/>
</dbReference>
<evidence type="ECO:0000256" key="7">
    <source>
        <dbReference type="PROSITE-ProRule" id="PRU01091"/>
    </source>
</evidence>
<keyword evidence="4 7" id="KW-0238">DNA-binding</keyword>
<dbReference type="SUPFAM" id="SSF52172">
    <property type="entry name" value="CheY-like"/>
    <property type="match status" value="1"/>
</dbReference>
<keyword evidence="5" id="KW-0804">Transcription</keyword>
<dbReference type="SMART" id="SM00448">
    <property type="entry name" value="REC"/>
    <property type="match status" value="1"/>
</dbReference>
<dbReference type="InterPro" id="IPR001867">
    <property type="entry name" value="OmpR/PhoB-type_DNA-bd"/>
</dbReference>
<dbReference type="SUPFAM" id="SSF46894">
    <property type="entry name" value="C-terminal effector domain of the bipartite response regulators"/>
    <property type="match status" value="1"/>
</dbReference>
<dbReference type="GO" id="GO:0000156">
    <property type="term" value="F:phosphorelay response regulator activity"/>
    <property type="evidence" value="ECO:0007669"/>
    <property type="project" value="TreeGrafter"/>
</dbReference>
<dbReference type="InterPro" id="IPR016032">
    <property type="entry name" value="Sig_transdc_resp-reg_C-effctor"/>
</dbReference>
<evidence type="ECO:0000256" key="2">
    <source>
        <dbReference type="ARBA" id="ARBA00023012"/>
    </source>
</evidence>
<dbReference type="InterPro" id="IPR011006">
    <property type="entry name" value="CheY-like_superfamily"/>
</dbReference>
<evidence type="ECO:0000256" key="5">
    <source>
        <dbReference type="ARBA" id="ARBA00023163"/>
    </source>
</evidence>